<organism evidence="1">
    <name type="scientific">Rhizophora mucronata</name>
    <name type="common">Asiatic mangrove</name>
    <dbReference type="NCBI Taxonomy" id="61149"/>
    <lineage>
        <taxon>Eukaryota</taxon>
        <taxon>Viridiplantae</taxon>
        <taxon>Streptophyta</taxon>
        <taxon>Embryophyta</taxon>
        <taxon>Tracheophyta</taxon>
        <taxon>Spermatophyta</taxon>
        <taxon>Magnoliopsida</taxon>
        <taxon>eudicotyledons</taxon>
        <taxon>Gunneridae</taxon>
        <taxon>Pentapetalae</taxon>
        <taxon>rosids</taxon>
        <taxon>fabids</taxon>
        <taxon>Malpighiales</taxon>
        <taxon>Rhizophoraceae</taxon>
        <taxon>Rhizophora</taxon>
    </lineage>
</organism>
<protein>
    <submittedName>
        <fullName evidence="1">Uncharacterized protein</fullName>
    </submittedName>
</protein>
<name>A0A2P2PRT0_RHIMU</name>
<reference evidence="1" key="1">
    <citation type="submission" date="2018-02" db="EMBL/GenBank/DDBJ databases">
        <title>Rhizophora mucronata_Transcriptome.</title>
        <authorList>
            <person name="Meera S.P."/>
            <person name="Sreeshan A."/>
            <person name="Augustine A."/>
        </authorList>
    </citation>
    <scope>NUCLEOTIDE SEQUENCE</scope>
    <source>
        <tissue evidence="1">Leaf</tissue>
    </source>
</reference>
<accession>A0A2P2PRT0</accession>
<evidence type="ECO:0000313" key="1">
    <source>
        <dbReference type="EMBL" id="MBX57446.1"/>
    </source>
</evidence>
<sequence>MILTMSLSHFFIFQRASKIRSFKHTS</sequence>
<dbReference type="EMBL" id="GGEC01076962">
    <property type="protein sequence ID" value="MBX57446.1"/>
    <property type="molecule type" value="Transcribed_RNA"/>
</dbReference>
<proteinExistence type="predicted"/>
<dbReference type="AlphaFoldDB" id="A0A2P2PRT0"/>